<dbReference type="SUPFAM" id="SSF53474">
    <property type="entry name" value="alpha/beta-Hydrolases"/>
    <property type="match status" value="1"/>
</dbReference>
<accession>A0ABY6MY60</accession>
<dbReference type="InterPro" id="IPR000073">
    <property type="entry name" value="AB_hydrolase_1"/>
</dbReference>
<evidence type="ECO:0000259" key="3">
    <source>
        <dbReference type="Pfam" id="PF12697"/>
    </source>
</evidence>
<evidence type="ECO:0000313" key="5">
    <source>
        <dbReference type="Proteomes" id="UP001163739"/>
    </source>
</evidence>
<dbReference type="Proteomes" id="UP001163739">
    <property type="component" value="Chromosome"/>
</dbReference>
<dbReference type="RefSeq" id="WP_265046207.1">
    <property type="nucleotide sequence ID" value="NZ_CP100390.1"/>
</dbReference>
<organism evidence="4 5">
    <name type="scientific">Alkalimarinus alittae</name>
    <dbReference type="NCBI Taxonomy" id="2961619"/>
    <lineage>
        <taxon>Bacteria</taxon>
        <taxon>Pseudomonadati</taxon>
        <taxon>Pseudomonadota</taxon>
        <taxon>Gammaproteobacteria</taxon>
        <taxon>Alteromonadales</taxon>
        <taxon>Alteromonadaceae</taxon>
        <taxon>Alkalimarinus</taxon>
    </lineage>
</organism>
<keyword evidence="1" id="KW-0442">Lipid degradation</keyword>
<keyword evidence="2" id="KW-0443">Lipid metabolism</keyword>
<evidence type="ECO:0000256" key="2">
    <source>
        <dbReference type="ARBA" id="ARBA00023098"/>
    </source>
</evidence>
<feature type="domain" description="AB hydrolase-1" evidence="3">
    <location>
        <begin position="60"/>
        <end position="257"/>
    </location>
</feature>
<dbReference type="EMBL" id="CP100390">
    <property type="protein sequence ID" value="UZE94714.1"/>
    <property type="molecule type" value="Genomic_DNA"/>
</dbReference>
<dbReference type="Pfam" id="PF12697">
    <property type="entry name" value="Abhydrolase_6"/>
    <property type="match status" value="1"/>
</dbReference>
<dbReference type="GO" id="GO:0016787">
    <property type="term" value="F:hydrolase activity"/>
    <property type="evidence" value="ECO:0007669"/>
    <property type="project" value="UniProtKB-KW"/>
</dbReference>
<protein>
    <submittedName>
        <fullName evidence="4">Alpha/beta fold hydrolase</fullName>
    </submittedName>
</protein>
<dbReference type="PANTHER" id="PTHR11005">
    <property type="entry name" value="LYSOSOMAL ACID LIPASE-RELATED"/>
    <property type="match status" value="1"/>
</dbReference>
<evidence type="ECO:0000256" key="1">
    <source>
        <dbReference type="ARBA" id="ARBA00022963"/>
    </source>
</evidence>
<dbReference type="Gene3D" id="3.40.50.1820">
    <property type="entry name" value="alpha/beta hydrolase"/>
    <property type="match status" value="1"/>
</dbReference>
<reference evidence="4" key="1">
    <citation type="submission" date="2022-06" db="EMBL/GenBank/DDBJ databases">
        <title>Alkalimarinus sp. nov., isolated from gut of a Alitta virens.</title>
        <authorList>
            <person name="Yang A.I."/>
            <person name="Shin N.-R."/>
        </authorList>
    </citation>
    <scope>NUCLEOTIDE SEQUENCE</scope>
    <source>
        <strain evidence="4">A2M4</strain>
    </source>
</reference>
<keyword evidence="5" id="KW-1185">Reference proteome</keyword>
<dbReference type="InterPro" id="IPR029058">
    <property type="entry name" value="AB_hydrolase_fold"/>
</dbReference>
<name>A0ABY6MY60_9ALTE</name>
<proteinExistence type="predicted"/>
<gene>
    <name evidence="4" type="ORF">NKI27_11540</name>
</gene>
<keyword evidence="4" id="KW-0378">Hydrolase</keyword>
<sequence length="333" mass="36560">MQSSSQLFPVQLVSAEVIGSLVEDIYLLKPNNCKDRTVELAVTRLTKQSSAALGIHGQPVILLHGAFSNRRHWLSEEGEGVADFLVEAGYDVWIPEMRGHGLSSVNQDFANNSLDQTVEYDLPAIHKFVLEQTGKNVSYIAEEMGGFLVLGALGLGVIDQKTITNCVYIEEEKPLSLRLNTKIFAKNALWRWRKQGVISGQRLGIGTENESYLTIKAYLSWQNRLAFNTPSGLLLEGALANIDVPVMVVGTKSSDAIGPVKNAKWIYSQLTTTSKSIKMYDYSESQTSRAYPNAGITLFPNKGGCWDDIILWLANTPTALDCTDAPDAISTQG</sequence>
<evidence type="ECO:0000313" key="4">
    <source>
        <dbReference type="EMBL" id="UZE94714.1"/>
    </source>
</evidence>